<dbReference type="Proteomes" id="UP000823388">
    <property type="component" value="Chromosome 1N"/>
</dbReference>
<accession>A0A8T0WN22</accession>
<proteinExistence type="predicted"/>
<sequence>MLQSWRHFSTKGREPADKAESVLRLWWQRARNRVENADLAQSAKSAFCV</sequence>
<protein>
    <submittedName>
        <fullName evidence="1">Uncharacterized protein</fullName>
    </submittedName>
</protein>
<evidence type="ECO:0000313" key="2">
    <source>
        <dbReference type="Proteomes" id="UP000823388"/>
    </source>
</evidence>
<name>A0A8T0WN22_PANVG</name>
<evidence type="ECO:0000313" key="1">
    <source>
        <dbReference type="EMBL" id="KAG2650472.1"/>
    </source>
</evidence>
<keyword evidence="2" id="KW-1185">Reference proteome</keyword>
<organism evidence="1 2">
    <name type="scientific">Panicum virgatum</name>
    <name type="common">Blackwell switchgrass</name>
    <dbReference type="NCBI Taxonomy" id="38727"/>
    <lineage>
        <taxon>Eukaryota</taxon>
        <taxon>Viridiplantae</taxon>
        <taxon>Streptophyta</taxon>
        <taxon>Embryophyta</taxon>
        <taxon>Tracheophyta</taxon>
        <taxon>Spermatophyta</taxon>
        <taxon>Magnoliopsida</taxon>
        <taxon>Liliopsida</taxon>
        <taxon>Poales</taxon>
        <taxon>Poaceae</taxon>
        <taxon>PACMAD clade</taxon>
        <taxon>Panicoideae</taxon>
        <taxon>Panicodae</taxon>
        <taxon>Paniceae</taxon>
        <taxon>Panicinae</taxon>
        <taxon>Panicum</taxon>
        <taxon>Panicum sect. Hiantes</taxon>
    </lineage>
</organism>
<dbReference type="EMBL" id="CM029038">
    <property type="protein sequence ID" value="KAG2650472.1"/>
    <property type="molecule type" value="Genomic_DNA"/>
</dbReference>
<gene>
    <name evidence="1" type="ORF">PVAP13_1NG223819</name>
</gene>
<comment type="caution">
    <text evidence="1">The sequence shown here is derived from an EMBL/GenBank/DDBJ whole genome shotgun (WGS) entry which is preliminary data.</text>
</comment>
<reference evidence="1" key="1">
    <citation type="submission" date="2020-05" db="EMBL/GenBank/DDBJ databases">
        <title>WGS assembly of Panicum virgatum.</title>
        <authorList>
            <person name="Lovell J.T."/>
            <person name="Jenkins J."/>
            <person name="Shu S."/>
            <person name="Juenger T.E."/>
            <person name="Schmutz J."/>
        </authorList>
    </citation>
    <scope>NUCLEOTIDE SEQUENCE</scope>
    <source>
        <strain evidence="1">AP13</strain>
    </source>
</reference>
<dbReference type="AlphaFoldDB" id="A0A8T0WN22"/>